<reference evidence="2" key="1">
    <citation type="submission" date="2020-10" db="EMBL/GenBank/DDBJ databases">
        <title>Complete genome sequence of Bacillus velezensis NST6.</title>
        <authorList>
            <person name="Choi J."/>
        </authorList>
    </citation>
    <scope>NUCLEOTIDE SEQUENCE [LARGE SCALE GENOMIC DNA]</scope>
    <source>
        <strain evidence="2">NST6</strain>
    </source>
</reference>
<protein>
    <submittedName>
        <fullName evidence="1">Uncharacterized protein</fullName>
    </submittedName>
</protein>
<sequence length="291" mass="33245">MPTRKVNFDFYTFNCPTDQNALVNALENEIKLRKEGKVNNIELFGFVCRIWEIEKTSEGFYVCNVEKINVLDEANIGDLQAERMTVATKPDQGPLFDTAFLYNPMNEVVVLQRNSRLGLGYKAFVSYLSKLTKKDDCDLEIIIDPKVIVKLDKMDMVKKIEYSVSNPTNLDFAKEQNRGMNGDLELAKKLLGSSLNVVIGSQRGSHLSLDEAKKKVKSLLGFSDNMSNIIVRGQIDDDMESINLIKHKVTYEEKFKLKKEEKLTVVKVVEALPKAYKFHEVNLNRMYINKS</sequence>
<name>A0A7W4LXV3_BACVE</name>
<evidence type="ECO:0000313" key="2">
    <source>
        <dbReference type="Proteomes" id="UP000587477"/>
    </source>
</evidence>
<dbReference type="Proteomes" id="UP000587477">
    <property type="component" value="Chromosome"/>
</dbReference>
<organism evidence="1 2">
    <name type="scientific">Bacillus velezensis</name>
    <dbReference type="NCBI Taxonomy" id="492670"/>
    <lineage>
        <taxon>Bacteria</taxon>
        <taxon>Bacillati</taxon>
        <taxon>Bacillota</taxon>
        <taxon>Bacilli</taxon>
        <taxon>Bacillales</taxon>
        <taxon>Bacillaceae</taxon>
        <taxon>Bacillus</taxon>
        <taxon>Bacillus amyloliquefaciens group</taxon>
    </lineage>
</organism>
<dbReference type="InterPro" id="IPR046618">
    <property type="entry name" value="DUF6731"/>
</dbReference>
<evidence type="ECO:0000313" key="1">
    <source>
        <dbReference type="EMBL" id="QOY28062.1"/>
    </source>
</evidence>
<gene>
    <name evidence="1" type="ORF">BACVE_003102</name>
</gene>
<accession>A0A7W4LXV3</accession>
<dbReference type="EMBL" id="CP063687">
    <property type="protein sequence ID" value="QOY28062.1"/>
    <property type="molecule type" value="Genomic_DNA"/>
</dbReference>
<dbReference type="RefSeq" id="WP_071181899.1">
    <property type="nucleotide sequence ID" value="NZ_CP017775.1"/>
</dbReference>
<dbReference type="AlphaFoldDB" id="A0A7W4LXV3"/>
<dbReference type="Pfam" id="PF20505">
    <property type="entry name" value="DUF6731"/>
    <property type="match status" value="1"/>
</dbReference>
<proteinExistence type="predicted"/>